<dbReference type="InterPro" id="IPR035979">
    <property type="entry name" value="RBD_domain_sf"/>
</dbReference>
<dbReference type="Proteomes" id="UP000242525">
    <property type="component" value="Unassembled WGS sequence"/>
</dbReference>
<dbReference type="CDD" id="cd12383">
    <property type="entry name" value="RRM_RBM42"/>
    <property type="match status" value="1"/>
</dbReference>
<feature type="domain" description="RRM" evidence="4">
    <location>
        <begin position="146"/>
        <end position="224"/>
    </location>
</feature>
<comment type="caution">
    <text evidence="5">The sequence shown here is derived from an EMBL/GenBank/DDBJ whole genome shotgun (WGS) entry which is preliminary data.</text>
</comment>
<feature type="region of interest" description="Disordered" evidence="3">
    <location>
        <begin position="1"/>
        <end position="136"/>
    </location>
</feature>
<name>A0A0J9XEF8_GEOCN</name>
<evidence type="ECO:0000256" key="1">
    <source>
        <dbReference type="ARBA" id="ARBA00022884"/>
    </source>
</evidence>
<accession>A0A0J9XEF8</accession>
<dbReference type="AlphaFoldDB" id="A0A0J9XEF8"/>
<feature type="compositionally biased region" description="Low complexity" evidence="3">
    <location>
        <begin position="96"/>
        <end position="123"/>
    </location>
</feature>
<dbReference type="InterPro" id="IPR000504">
    <property type="entry name" value="RRM_dom"/>
</dbReference>
<dbReference type="Pfam" id="PF00076">
    <property type="entry name" value="RRM_1"/>
    <property type="match status" value="1"/>
</dbReference>
<dbReference type="SUPFAM" id="SSF54928">
    <property type="entry name" value="RNA-binding domain, RBD"/>
    <property type="match status" value="1"/>
</dbReference>
<gene>
    <name evidence="5" type="ORF">BN980_GECA12s00516g</name>
</gene>
<feature type="region of interest" description="Disordered" evidence="3">
    <location>
        <begin position="218"/>
        <end position="267"/>
    </location>
</feature>
<evidence type="ECO:0000313" key="6">
    <source>
        <dbReference type="Proteomes" id="UP000242525"/>
    </source>
</evidence>
<organism evidence="5 6">
    <name type="scientific">Geotrichum candidum</name>
    <name type="common">Oospora lactis</name>
    <name type="synonym">Dipodascus geotrichum</name>
    <dbReference type="NCBI Taxonomy" id="1173061"/>
    <lineage>
        <taxon>Eukaryota</taxon>
        <taxon>Fungi</taxon>
        <taxon>Dikarya</taxon>
        <taxon>Ascomycota</taxon>
        <taxon>Saccharomycotina</taxon>
        <taxon>Dipodascomycetes</taxon>
        <taxon>Dipodascales</taxon>
        <taxon>Dipodascaceae</taxon>
        <taxon>Geotrichum</taxon>
    </lineage>
</organism>
<dbReference type="PROSITE" id="PS50102">
    <property type="entry name" value="RRM"/>
    <property type="match status" value="1"/>
</dbReference>
<dbReference type="STRING" id="1173061.A0A0J9XEF8"/>
<reference evidence="5" key="1">
    <citation type="submission" date="2014-03" db="EMBL/GenBank/DDBJ databases">
        <authorList>
            <person name="Casaregola S."/>
        </authorList>
    </citation>
    <scope>NUCLEOTIDE SEQUENCE [LARGE SCALE GENOMIC DNA]</scope>
    <source>
        <strain evidence="5">CLIB 918</strain>
    </source>
</reference>
<dbReference type="InterPro" id="IPR034215">
    <property type="entry name" value="RBM42_RRM"/>
</dbReference>
<dbReference type="Gene3D" id="3.30.70.330">
    <property type="match status" value="1"/>
</dbReference>
<feature type="compositionally biased region" description="Low complexity" evidence="3">
    <location>
        <begin position="27"/>
        <end position="39"/>
    </location>
</feature>
<dbReference type="PANTHER" id="PTHR47640:SF11">
    <property type="entry name" value="RNA-BINDING PROTEIN 42"/>
    <property type="match status" value="1"/>
</dbReference>
<dbReference type="PANTHER" id="PTHR47640">
    <property type="entry name" value="TRNA SELENOCYSTEINE 1-ASSOCIATED PROTEIN 1-RELATED-RELATED"/>
    <property type="match status" value="1"/>
</dbReference>
<dbReference type="EMBL" id="CCBN010000012">
    <property type="protein sequence ID" value="CDO55661.1"/>
    <property type="molecule type" value="Genomic_DNA"/>
</dbReference>
<dbReference type="GO" id="GO:0003729">
    <property type="term" value="F:mRNA binding"/>
    <property type="evidence" value="ECO:0007669"/>
    <property type="project" value="InterPro"/>
</dbReference>
<dbReference type="OrthoDB" id="1749473at2759"/>
<sequence>MSGYNLPRPKTAVPQRRGWRTVTSLKPATPVTTPLAQTPLPQPGVTTDFNLKTHLTDQEYEAALAQQQSVYAGPSIGPHHTGTPGSGNNSQDPSRRASPASGPGAADAPSSSAKATAAAPAATVKRSGGGRTWEDSSLLEWDPTHFRLFVGNLSGEVTDEMLARAFQAFPSMSKAKVVRNHKTQLTRGYGFVAFRDPEDYFKAFKQMNNKYIGNHPVQLRKATTDVKPTTTGDKKKHHGANNNEKKDSYAKKHKKPKVRSTPYDRLA</sequence>
<dbReference type="InterPro" id="IPR012677">
    <property type="entry name" value="Nucleotide-bd_a/b_plait_sf"/>
</dbReference>
<evidence type="ECO:0000259" key="4">
    <source>
        <dbReference type="PROSITE" id="PS50102"/>
    </source>
</evidence>
<evidence type="ECO:0000256" key="2">
    <source>
        <dbReference type="PROSITE-ProRule" id="PRU00176"/>
    </source>
</evidence>
<keyword evidence="1 2" id="KW-0694">RNA-binding</keyword>
<evidence type="ECO:0000313" key="5">
    <source>
        <dbReference type="EMBL" id="CDO55661.1"/>
    </source>
</evidence>
<dbReference type="InterPro" id="IPR050825">
    <property type="entry name" value="RBM42_RBP45_47-like"/>
</dbReference>
<proteinExistence type="predicted"/>
<protein>
    <recommendedName>
        <fullName evidence="4">RRM domain-containing protein</fullName>
    </recommendedName>
</protein>
<evidence type="ECO:0000256" key="3">
    <source>
        <dbReference type="SAM" id="MobiDB-lite"/>
    </source>
</evidence>
<keyword evidence="6" id="KW-1185">Reference proteome</keyword>
<dbReference type="SMART" id="SM00360">
    <property type="entry name" value="RRM"/>
    <property type="match status" value="1"/>
</dbReference>